<proteinExistence type="predicted"/>
<name>A0A2B7XRL3_9EURO</name>
<protein>
    <recommendedName>
        <fullName evidence="4">Rho-GAP domain-containing protein</fullName>
    </recommendedName>
</protein>
<comment type="caution">
    <text evidence="2">The sequence shown here is derived from an EMBL/GenBank/DDBJ whole genome shotgun (WGS) entry which is preliminary data.</text>
</comment>
<dbReference type="OrthoDB" id="9994905at2759"/>
<accession>A0A2B7XRL3</accession>
<reference evidence="2 3" key="1">
    <citation type="submission" date="2017-10" db="EMBL/GenBank/DDBJ databases">
        <title>Comparative genomics in systemic dimorphic fungi from Ajellomycetaceae.</title>
        <authorList>
            <person name="Munoz J.F."/>
            <person name="Mcewen J.G."/>
            <person name="Clay O.K."/>
            <person name="Cuomo C.A."/>
        </authorList>
    </citation>
    <scope>NUCLEOTIDE SEQUENCE [LARGE SCALE GENOMIC DNA]</scope>
    <source>
        <strain evidence="2 3">UAMH5409</strain>
    </source>
</reference>
<dbReference type="EMBL" id="PDNB01000075">
    <property type="protein sequence ID" value="PGH11238.1"/>
    <property type="molecule type" value="Genomic_DNA"/>
</dbReference>
<dbReference type="STRING" id="1447875.A0A2B7XRL3"/>
<feature type="compositionally biased region" description="Polar residues" evidence="1">
    <location>
        <begin position="131"/>
        <end position="155"/>
    </location>
</feature>
<keyword evidence="3" id="KW-1185">Reference proteome</keyword>
<organism evidence="2 3">
    <name type="scientific">Helicocarpus griseus UAMH5409</name>
    <dbReference type="NCBI Taxonomy" id="1447875"/>
    <lineage>
        <taxon>Eukaryota</taxon>
        <taxon>Fungi</taxon>
        <taxon>Dikarya</taxon>
        <taxon>Ascomycota</taxon>
        <taxon>Pezizomycotina</taxon>
        <taxon>Eurotiomycetes</taxon>
        <taxon>Eurotiomycetidae</taxon>
        <taxon>Onygenales</taxon>
        <taxon>Ajellomycetaceae</taxon>
        <taxon>Helicocarpus</taxon>
    </lineage>
</organism>
<evidence type="ECO:0000313" key="3">
    <source>
        <dbReference type="Proteomes" id="UP000223968"/>
    </source>
</evidence>
<feature type="compositionally biased region" description="Basic and acidic residues" evidence="1">
    <location>
        <begin position="68"/>
        <end position="78"/>
    </location>
</feature>
<evidence type="ECO:0000256" key="1">
    <source>
        <dbReference type="SAM" id="MobiDB-lite"/>
    </source>
</evidence>
<gene>
    <name evidence="2" type="ORF">AJ79_04969</name>
</gene>
<dbReference type="AlphaFoldDB" id="A0A2B7XRL3"/>
<evidence type="ECO:0000313" key="2">
    <source>
        <dbReference type="EMBL" id="PGH11238.1"/>
    </source>
</evidence>
<feature type="compositionally biased region" description="Polar residues" evidence="1">
    <location>
        <begin position="37"/>
        <end position="50"/>
    </location>
</feature>
<sequence>MLFSEALRYLSRFYNKDKRGSGHKQSKPTVSPLDTEPTANESSHATSTTPLVAARELRQEDLEVADNLIRRSSERSSKDSQQPGERQPLCENVEPPQRAKKASTPSKSGSEDLYVSKSGGRSRASPLRKSLVSNSSEYQTPPATGDGNQDKSSGLLQIKDANAGSSSELKPEQSTRQSSSQTLFSDRSCATVQRDPSKRCESPIPTIDSRIMSENHNPFSDKRFRLRSDNDSPFADKHAMQRSSDMTGSEDLPRAKEKFSSENRDAGSNTKGRLKRSLLETSRSSGIPVSSRISSRSSDDVSRRIFSGTDTARREAIRSRALTSFNASVEALGVILPTKTLRKFPNSEEEDCVPGRSNSLFSRIRSVKSNIGLRHKNSAKRTLRRIKTMANLSAQHPIGILKGRSLEELARLGGASNFDLPEGYGPRALKLPICFCATLNYLLQHSTSVDHLHGDIVDNDVVRELYSYYADHVLSAEISKDTIDETTRAIEPIERVRSRHLSLRGNDFIHDVCSVFRHFLCGIPGGILGSKYLCEVIQHTIKHDFKNSPLAKDPGREEYIPESPHHEAAKTRLIALALVAMTRDMQLDLICAVFGVLSFTADETEKATNRRSSSGFYGYLPASGYLDAAFGLAHVDPTAIRPPIPESYIVKAFNFKPDELVVAITRSWKDICVHLERMGIY</sequence>
<dbReference type="Proteomes" id="UP000223968">
    <property type="component" value="Unassembled WGS sequence"/>
</dbReference>
<feature type="compositionally biased region" description="Polar residues" evidence="1">
    <location>
        <begin position="163"/>
        <end position="191"/>
    </location>
</feature>
<feature type="region of interest" description="Disordered" evidence="1">
    <location>
        <begin position="13"/>
        <end position="295"/>
    </location>
</feature>
<feature type="compositionally biased region" description="Low complexity" evidence="1">
    <location>
        <begin position="282"/>
        <end position="295"/>
    </location>
</feature>
<feature type="compositionally biased region" description="Basic and acidic residues" evidence="1">
    <location>
        <begin position="219"/>
        <end position="239"/>
    </location>
</feature>
<feature type="compositionally biased region" description="Basic and acidic residues" evidence="1">
    <location>
        <begin position="251"/>
        <end position="265"/>
    </location>
</feature>
<evidence type="ECO:0008006" key="4">
    <source>
        <dbReference type="Google" id="ProtNLM"/>
    </source>
</evidence>